<keyword evidence="2" id="KW-1185">Reference proteome</keyword>
<dbReference type="AlphaFoldDB" id="A0A5N5FPQ1"/>
<dbReference type="OrthoDB" id="1142248at2759"/>
<organism evidence="1 2">
    <name type="scientific">Pyrus ussuriensis x Pyrus communis</name>
    <dbReference type="NCBI Taxonomy" id="2448454"/>
    <lineage>
        <taxon>Eukaryota</taxon>
        <taxon>Viridiplantae</taxon>
        <taxon>Streptophyta</taxon>
        <taxon>Embryophyta</taxon>
        <taxon>Tracheophyta</taxon>
        <taxon>Spermatophyta</taxon>
        <taxon>Magnoliopsida</taxon>
        <taxon>eudicotyledons</taxon>
        <taxon>Gunneridae</taxon>
        <taxon>Pentapetalae</taxon>
        <taxon>rosids</taxon>
        <taxon>fabids</taxon>
        <taxon>Rosales</taxon>
        <taxon>Rosaceae</taxon>
        <taxon>Amygdaloideae</taxon>
        <taxon>Maleae</taxon>
        <taxon>Pyrus</taxon>
    </lineage>
</organism>
<reference evidence="1 2" key="3">
    <citation type="submission" date="2019-11" db="EMBL/GenBank/DDBJ databases">
        <title>A de novo genome assembly of a pear dwarfing rootstock.</title>
        <authorList>
            <person name="Wang F."/>
            <person name="Wang J."/>
            <person name="Li S."/>
            <person name="Zhang Y."/>
            <person name="Fang M."/>
            <person name="Ma L."/>
            <person name="Zhao Y."/>
            <person name="Jiang S."/>
        </authorList>
    </citation>
    <scope>NUCLEOTIDE SEQUENCE [LARGE SCALE GENOMIC DNA]</scope>
    <source>
        <strain evidence="1">S2</strain>
        <tissue evidence="1">Leaf</tissue>
    </source>
</reference>
<protein>
    <submittedName>
        <fullName evidence="1">Uncharacterized protein</fullName>
    </submittedName>
</protein>
<dbReference type="EMBL" id="SMOL01000559">
    <property type="protein sequence ID" value="KAB2605065.1"/>
    <property type="molecule type" value="Genomic_DNA"/>
</dbReference>
<reference evidence="1 2" key="1">
    <citation type="submission" date="2019-09" db="EMBL/GenBank/DDBJ databases">
        <authorList>
            <person name="Ou C."/>
        </authorList>
    </citation>
    <scope>NUCLEOTIDE SEQUENCE [LARGE SCALE GENOMIC DNA]</scope>
    <source>
        <strain evidence="1">S2</strain>
        <tissue evidence="1">Leaf</tissue>
    </source>
</reference>
<proteinExistence type="predicted"/>
<evidence type="ECO:0000313" key="1">
    <source>
        <dbReference type="EMBL" id="KAB2605065.1"/>
    </source>
</evidence>
<comment type="caution">
    <text evidence="1">The sequence shown here is derived from an EMBL/GenBank/DDBJ whole genome shotgun (WGS) entry which is preliminary data.</text>
</comment>
<accession>A0A5N5FPQ1</accession>
<reference evidence="2" key="2">
    <citation type="submission" date="2019-10" db="EMBL/GenBank/DDBJ databases">
        <title>A de novo genome assembly of a pear dwarfing rootstock.</title>
        <authorList>
            <person name="Wang F."/>
            <person name="Wang J."/>
            <person name="Li S."/>
            <person name="Zhang Y."/>
            <person name="Fang M."/>
            <person name="Ma L."/>
            <person name="Zhao Y."/>
            <person name="Jiang S."/>
        </authorList>
    </citation>
    <scope>NUCLEOTIDE SEQUENCE [LARGE SCALE GENOMIC DNA]</scope>
</reference>
<gene>
    <name evidence="1" type="ORF">D8674_004782</name>
</gene>
<dbReference type="Proteomes" id="UP000327157">
    <property type="component" value="Chromosome 11"/>
</dbReference>
<evidence type="ECO:0000313" key="2">
    <source>
        <dbReference type="Proteomes" id="UP000327157"/>
    </source>
</evidence>
<name>A0A5N5FPQ1_9ROSA</name>
<sequence length="100" mass="11444">MVFKLSSELVDVANGSNDALGRLSISVISSTVLWEGIYPTIPTGENRPFNKGYLHIYMHVLRYKQREMAENKSFQDLATLPHPDIQMMRSFPPFQNVRTT</sequence>